<keyword evidence="2" id="KW-1185">Reference proteome</keyword>
<reference evidence="1" key="1">
    <citation type="submission" date="2022-02" db="EMBL/GenBank/DDBJ databases">
        <title>Plant Genome Project.</title>
        <authorList>
            <person name="Zhang R.-G."/>
        </authorList>
    </citation>
    <scope>NUCLEOTIDE SEQUENCE</scope>
    <source>
        <strain evidence="1">AT1</strain>
    </source>
</reference>
<evidence type="ECO:0000313" key="2">
    <source>
        <dbReference type="Proteomes" id="UP001062846"/>
    </source>
</evidence>
<protein>
    <submittedName>
        <fullName evidence="1">Uncharacterized protein</fullName>
    </submittedName>
</protein>
<evidence type="ECO:0000313" key="1">
    <source>
        <dbReference type="EMBL" id="KAI8551169.1"/>
    </source>
</evidence>
<organism evidence="1 2">
    <name type="scientific">Rhododendron molle</name>
    <name type="common">Chinese azalea</name>
    <name type="synonym">Azalea mollis</name>
    <dbReference type="NCBI Taxonomy" id="49168"/>
    <lineage>
        <taxon>Eukaryota</taxon>
        <taxon>Viridiplantae</taxon>
        <taxon>Streptophyta</taxon>
        <taxon>Embryophyta</taxon>
        <taxon>Tracheophyta</taxon>
        <taxon>Spermatophyta</taxon>
        <taxon>Magnoliopsida</taxon>
        <taxon>eudicotyledons</taxon>
        <taxon>Gunneridae</taxon>
        <taxon>Pentapetalae</taxon>
        <taxon>asterids</taxon>
        <taxon>Ericales</taxon>
        <taxon>Ericaceae</taxon>
        <taxon>Ericoideae</taxon>
        <taxon>Rhodoreae</taxon>
        <taxon>Rhododendron</taxon>
    </lineage>
</organism>
<dbReference type="Proteomes" id="UP001062846">
    <property type="component" value="Chromosome 6"/>
</dbReference>
<sequence length="71" mass="8344">MLMWKASFYLEVQSKQRKMKLPVQKKRKLKLGVVKKKYKILKQQEPGITHFPISLNSMHLLATLVNVIPHC</sequence>
<dbReference type="EMBL" id="CM046393">
    <property type="protein sequence ID" value="KAI8551169.1"/>
    <property type="molecule type" value="Genomic_DNA"/>
</dbReference>
<proteinExistence type="predicted"/>
<accession>A0ACC0NEF0</accession>
<name>A0ACC0NEF0_RHOML</name>
<gene>
    <name evidence="1" type="ORF">RHMOL_Rhmol06G0164300</name>
</gene>
<comment type="caution">
    <text evidence="1">The sequence shown here is derived from an EMBL/GenBank/DDBJ whole genome shotgun (WGS) entry which is preliminary data.</text>
</comment>